<accession>A0A6J4L5B0</accession>
<dbReference type="EMBL" id="CADCTW010000097">
    <property type="protein sequence ID" value="CAA9323294.1"/>
    <property type="molecule type" value="Genomic_DNA"/>
</dbReference>
<name>A0A6J4L5B0_9BACT</name>
<dbReference type="AlphaFoldDB" id="A0A6J4L5B0"/>
<reference evidence="1" key="1">
    <citation type="submission" date="2020-02" db="EMBL/GenBank/DDBJ databases">
        <authorList>
            <person name="Meier V. D."/>
        </authorList>
    </citation>
    <scope>NUCLEOTIDE SEQUENCE</scope>
    <source>
        <strain evidence="1">AVDCRST_MAG68</strain>
    </source>
</reference>
<organism evidence="1">
    <name type="scientific">uncultured Gemmatimonadota bacterium</name>
    <dbReference type="NCBI Taxonomy" id="203437"/>
    <lineage>
        <taxon>Bacteria</taxon>
        <taxon>Pseudomonadati</taxon>
        <taxon>Gemmatimonadota</taxon>
        <taxon>environmental samples</taxon>
    </lineage>
</organism>
<protein>
    <submittedName>
        <fullName evidence="1">Uncharacterized protein</fullName>
    </submittedName>
</protein>
<sequence length="89" mass="9974">MSTDPASMPEHVTTEPCDHDGVIYRPGCENCRVEHARHFGYPPPTLRERVLAAISDDGINPEWAQDVCDAIMDSVRREYAGAKEEHHAD</sequence>
<gene>
    <name evidence="1" type="ORF">AVDCRST_MAG68-2094</name>
</gene>
<evidence type="ECO:0000313" key="1">
    <source>
        <dbReference type="EMBL" id="CAA9323294.1"/>
    </source>
</evidence>
<proteinExistence type="predicted"/>